<dbReference type="Proteomes" id="UP000009168">
    <property type="component" value="Unassembled WGS sequence"/>
</dbReference>
<proteinExistence type="predicted"/>
<dbReference type="RefSeq" id="XP_001019978.2">
    <property type="nucleotide sequence ID" value="XM_001019978.2"/>
</dbReference>
<evidence type="ECO:0000313" key="2">
    <source>
        <dbReference type="Proteomes" id="UP000009168"/>
    </source>
</evidence>
<protein>
    <submittedName>
        <fullName evidence="1">Uncharacterized protein</fullName>
    </submittedName>
</protein>
<dbReference type="EMBL" id="GG662636">
    <property type="protein sequence ID" value="EAR99733.2"/>
    <property type="molecule type" value="Genomic_DNA"/>
</dbReference>
<dbReference type="GeneID" id="7827122"/>
<organism evidence="1 2">
    <name type="scientific">Tetrahymena thermophila (strain SB210)</name>
    <dbReference type="NCBI Taxonomy" id="312017"/>
    <lineage>
        <taxon>Eukaryota</taxon>
        <taxon>Sar</taxon>
        <taxon>Alveolata</taxon>
        <taxon>Ciliophora</taxon>
        <taxon>Intramacronucleata</taxon>
        <taxon>Oligohymenophorea</taxon>
        <taxon>Hymenostomatida</taxon>
        <taxon>Tetrahymenina</taxon>
        <taxon>Tetrahymenidae</taxon>
        <taxon>Tetrahymena</taxon>
    </lineage>
</organism>
<dbReference type="HOGENOM" id="CLU_104844_0_0_1"/>
<dbReference type="KEGG" id="tet:TTHERM_00666090"/>
<accession>Q23TH3</accession>
<name>Q23TH3_TETTS</name>
<keyword evidence="2" id="KW-1185">Reference proteome</keyword>
<dbReference type="AlphaFoldDB" id="Q23TH3"/>
<evidence type="ECO:0000313" key="1">
    <source>
        <dbReference type="EMBL" id="EAR99733.2"/>
    </source>
</evidence>
<sequence length="146" mass="17602">MQLEGYEMKDLLQRFDDLQKNNICKNVIKAFLNYLLNTKENDLLTDFVFKDTQPEQARKMAKNYFKSYSFNNSSLHKLIHHPKFGKAFEYYLTFEAEIWLAESKVQQKETHLIYIDFLKLCCSNPEYSSYLVTYKKNKKSRFDHRI</sequence>
<reference evidence="2" key="1">
    <citation type="journal article" date="2006" name="PLoS Biol.">
        <title>Macronuclear genome sequence of the ciliate Tetrahymena thermophila, a model eukaryote.</title>
        <authorList>
            <person name="Eisen J.A."/>
            <person name="Coyne R.S."/>
            <person name="Wu M."/>
            <person name="Wu D."/>
            <person name="Thiagarajan M."/>
            <person name="Wortman J.R."/>
            <person name="Badger J.H."/>
            <person name="Ren Q."/>
            <person name="Amedeo P."/>
            <person name="Jones K.M."/>
            <person name="Tallon L.J."/>
            <person name="Delcher A.L."/>
            <person name="Salzberg S.L."/>
            <person name="Silva J.C."/>
            <person name="Haas B.J."/>
            <person name="Majoros W.H."/>
            <person name="Farzad M."/>
            <person name="Carlton J.M."/>
            <person name="Smith R.K. Jr."/>
            <person name="Garg J."/>
            <person name="Pearlman R.E."/>
            <person name="Karrer K.M."/>
            <person name="Sun L."/>
            <person name="Manning G."/>
            <person name="Elde N.C."/>
            <person name="Turkewitz A.P."/>
            <person name="Asai D.J."/>
            <person name="Wilkes D.E."/>
            <person name="Wang Y."/>
            <person name="Cai H."/>
            <person name="Collins K."/>
            <person name="Stewart B.A."/>
            <person name="Lee S.R."/>
            <person name="Wilamowska K."/>
            <person name="Weinberg Z."/>
            <person name="Ruzzo W.L."/>
            <person name="Wloga D."/>
            <person name="Gaertig J."/>
            <person name="Frankel J."/>
            <person name="Tsao C.-C."/>
            <person name="Gorovsky M.A."/>
            <person name="Keeling P.J."/>
            <person name="Waller R.F."/>
            <person name="Patron N.J."/>
            <person name="Cherry J.M."/>
            <person name="Stover N.A."/>
            <person name="Krieger C.J."/>
            <person name="del Toro C."/>
            <person name="Ryder H.F."/>
            <person name="Williamson S.C."/>
            <person name="Barbeau R.A."/>
            <person name="Hamilton E.P."/>
            <person name="Orias E."/>
        </authorList>
    </citation>
    <scope>NUCLEOTIDE SEQUENCE [LARGE SCALE GENOMIC DNA]</scope>
    <source>
        <strain evidence="2">SB210</strain>
    </source>
</reference>
<gene>
    <name evidence="1" type="ORF">TTHERM_00666090</name>
</gene>
<dbReference type="Pfam" id="PF14536">
    <property type="entry name" value="DUF4441"/>
    <property type="match status" value="1"/>
</dbReference>
<dbReference type="InterPro" id="IPR028008">
    <property type="entry name" value="DUF4441"/>
</dbReference>
<dbReference type="InParanoid" id="Q23TH3"/>